<dbReference type="SUPFAM" id="SSF103473">
    <property type="entry name" value="MFS general substrate transporter"/>
    <property type="match status" value="1"/>
</dbReference>
<keyword evidence="11" id="KW-1185">Reference proteome</keyword>
<dbReference type="InterPro" id="IPR036259">
    <property type="entry name" value="MFS_trans_sf"/>
</dbReference>
<feature type="transmembrane region" description="Helical" evidence="8">
    <location>
        <begin position="222"/>
        <end position="242"/>
    </location>
</feature>
<reference evidence="10 11" key="1">
    <citation type="submission" date="2016-10" db="EMBL/GenBank/DDBJ databases">
        <title>Draft Genome sequence of Roseomonas sp. strain M3.</title>
        <authorList>
            <person name="Subhash Y."/>
            <person name="Lee S."/>
        </authorList>
    </citation>
    <scope>NUCLEOTIDE SEQUENCE [LARGE SCALE GENOMIC DNA]</scope>
    <source>
        <strain evidence="10 11">M3</strain>
    </source>
</reference>
<organism evidence="10 11">
    <name type="scientific">Teichococcus deserti</name>
    <dbReference type="NCBI Taxonomy" id="1817963"/>
    <lineage>
        <taxon>Bacteria</taxon>
        <taxon>Pseudomonadati</taxon>
        <taxon>Pseudomonadota</taxon>
        <taxon>Alphaproteobacteria</taxon>
        <taxon>Acetobacterales</taxon>
        <taxon>Roseomonadaceae</taxon>
        <taxon>Roseomonas</taxon>
    </lineage>
</organism>
<dbReference type="RefSeq" id="WP_076955576.1">
    <property type="nucleotide sequence ID" value="NZ_MLCO01000009.1"/>
</dbReference>
<feature type="transmembrane region" description="Helical" evidence="8">
    <location>
        <begin position="143"/>
        <end position="167"/>
    </location>
</feature>
<evidence type="ECO:0000313" key="10">
    <source>
        <dbReference type="EMBL" id="ONG58875.1"/>
    </source>
</evidence>
<feature type="domain" description="Major facilitator superfamily (MFS) profile" evidence="9">
    <location>
        <begin position="19"/>
        <end position="402"/>
    </location>
</feature>
<evidence type="ECO:0000256" key="6">
    <source>
        <dbReference type="ARBA" id="ARBA00022989"/>
    </source>
</evidence>
<feature type="transmembrane region" description="Helical" evidence="8">
    <location>
        <begin position="173"/>
        <end position="192"/>
    </location>
</feature>
<name>A0A1V2HAA9_9PROT</name>
<dbReference type="Proteomes" id="UP000188879">
    <property type="component" value="Unassembled WGS sequence"/>
</dbReference>
<evidence type="ECO:0000256" key="2">
    <source>
        <dbReference type="ARBA" id="ARBA00006236"/>
    </source>
</evidence>
<feature type="transmembrane region" description="Helical" evidence="8">
    <location>
        <begin position="110"/>
        <end position="131"/>
    </location>
</feature>
<dbReference type="Gene3D" id="1.20.1720.10">
    <property type="entry name" value="Multidrug resistance protein D"/>
    <property type="match status" value="1"/>
</dbReference>
<dbReference type="AlphaFoldDB" id="A0A1V2HAA9"/>
<protein>
    <recommendedName>
        <fullName evidence="8">Bcr/CflA family efflux transporter</fullName>
    </recommendedName>
</protein>
<evidence type="ECO:0000256" key="1">
    <source>
        <dbReference type="ARBA" id="ARBA00004651"/>
    </source>
</evidence>
<dbReference type="EMBL" id="MLCO01000009">
    <property type="protein sequence ID" value="ONG58875.1"/>
    <property type="molecule type" value="Genomic_DNA"/>
</dbReference>
<sequence length="402" mass="41883">MSSTTTAPSAASLASAPRLVLALSTLMAFGAMSTDMYLPAMPALQASLQASPARIQQTLSLFLVGFALAQLVWGPLGDRYGRRRPIMAGVALFMAGSIGCALATSAEAMLGWRLLQAVGACAGPVLARAMVRDLYGRERAAQILSVLMLVMGVAPLVAPIIGGQLLVFFSWRSIFWVLLGFGALAFLAAWSLQETLPADRRAPLGFRNLVFGYLGLLGDRRFLGYALTGGCFYGGIYTYLAGSPFAYIEFHQVPPEAYGFLFAVNICGMMGLNMVNSRLVPRLGTDRLFRIGLLLGAVSGVALALSARFGWLGLFGLAAPLFVYVSMLGFIVANSVAGALAAYPRKAGQASALLGTLHYGLGGLFSALLGLLADGTPGPMGLLIGALGVSGLIAGLLVGSGK</sequence>
<dbReference type="Pfam" id="PF07690">
    <property type="entry name" value="MFS_1"/>
    <property type="match status" value="1"/>
</dbReference>
<dbReference type="PANTHER" id="PTHR23502:SF132">
    <property type="entry name" value="POLYAMINE TRANSPORTER 2-RELATED"/>
    <property type="match status" value="1"/>
</dbReference>
<evidence type="ECO:0000256" key="8">
    <source>
        <dbReference type="RuleBase" id="RU365088"/>
    </source>
</evidence>
<gene>
    <name evidence="10" type="ORF">BKE38_01320</name>
</gene>
<keyword evidence="5 8" id="KW-0812">Transmembrane</keyword>
<dbReference type="InterPro" id="IPR020846">
    <property type="entry name" value="MFS_dom"/>
</dbReference>
<feature type="transmembrane region" description="Helical" evidence="8">
    <location>
        <begin position="257"/>
        <end position="276"/>
    </location>
</feature>
<keyword evidence="6 8" id="KW-1133">Transmembrane helix</keyword>
<dbReference type="NCBIfam" id="TIGR00710">
    <property type="entry name" value="efflux_Bcr_CflA"/>
    <property type="match status" value="1"/>
</dbReference>
<keyword evidence="3 8" id="KW-0813">Transport</keyword>
<evidence type="ECO:0000259" key="9">
    <source>
        <dbReference type="PROSITE" id="PS50850"/>
    </source>
</evidence>
<dbReference type="GO" id="GO:1990961">
    <property type="term" value="P:xenobiotic detoxification by transmembrane export across the plasma membrane"/>
    <property type="evidence" value="ECO:0007669"/>
    <property type="project" value="InterPro"/>
</dbReference>
<feature type="transmembrane region" description="Helical" evidence="8">
    <location>
        <begin position="350"/>
        <end position="373"/>
    </location>
</feature>
<dbReference type="NCBIfam" id="NF008314">
    <property type="entry name" value="PRK11102.1"/>
    <property type="match status" value="1"/>
</dbReference>
<keyword evidence="4" id="KW-1003">Cell membrane</keyword>
<feature type="transmembrane region" description="Helical" evidence="8">
    <location>
        <begin position="86"/>
        <end position="104"/>
    </location>
</feature>
<feature type="transmembrane region" description="Helical" evidence="8">
    <location>
        <begin position="288"/>
        <end position="309"/>
    </location>
</feature>
<feature type="transmembrane region" description="Helical" evidence="8">
    <location>
        <begin position="55"/>
        <end position="74"/>
    </location>
</feature>
<comment type="subcellular location">
    <subcellularLocation>
        <location evidence="8">Cell inner membrane</location>
        <topology evidence="8">Multi-pass membrane protein</topology>
    </subcellularLocation>
    <subcellularLocation>
        <location evidence="1">Cell membrane</location>
        <topology evidence="1">Multi-pass membrane protein</topology>
    </subcellularLocation>
</comment>
<dbReference type="OrthoDB" id="9800416at2"/>
<accession>A0A1V2HAA9</accession>
<evidence type="ECO:0000256" key="7">
    <source>
        <dbReference type="ARBA" id="ARBA00023136"/>
    </source>
</evidence>
<comment type="similarity">
    <text evidence="2 8">Belongs to the major facilitator superfamily. Bcr/CmlA family.</text>
</comment>
<dbReference type="GO" id="GO:0042910">
    <property type="term" value="F:xenobiotic transmembrane transporter activity"/>
    <property type="evidence" value="ECO:0007669"/>
    <property type="project" value="InterPro"/>
</dbReference>
<dbReference type="GO" id="GO:0015385">
    <property type="term" value="F:sodium:proton antiporter activity"/>
    <property type="evidence" value="ECO:0007669"/>
    <property type="project" value="TreeGrafter"/>
</dbReference>
<dbReference type="InterPro" id="IPR004812">
    <property type="entry name" value="Efflux_drug-R_Bcr/CmlA"/>
</dbReference>
<evidence type="ECO:0000256" key="4">
    <source>
        <dbReference type="ARBA" id="ARBA00022475"/>
    </source>
</evidence>
<comment type="caution">
    <text evidence="8">Lacks conserved residue(s) required for the propagation of feature annotation.</text>
</comment>
<comment type="caution">
    <text evidence="10">The sequence shown here is derived from an EMBL/GenBank/DDBJ whole genome shotgun (WGS) entry which is preliminary data.</text>
</comment>
<feature type="transmembrane region" description="Helical" evidence="8">
    <location>
        <begin position="321"/>
        <end position="343"/>
    </location>
</feature>
<keyword evidence="8" id="KW-0997">Cell inner membrane</keyword>
<proteinExistence type="inferred from homology"/>
<dbReference type="GO" id="GO:0005886">
    <property type="term" value="C:plasma membrane"/>
    <property type="evidence" value="ECO:0007669"/>
    <property type="project" value="UniProtKB-SubCell"/>
</dbReference>
<dbReference type="CDD" id="cd17320">
    <property type="entry name" value="MFS_MdfA_MDR_like"/>
    <property type="match status" value="1"/>
</dbReference>
<evidence type="ECO:0000313" key="11">
    <source>
        <dbReference type="Proteomes" id="UP000188879"/>
    </source>
</evidence>
<evidence type="ECO:0000256" key="5">
    <source>
        <dbReference type="ARBA" id="ARBA00022692"/>
    </source>
</evidence>
<dbReference type="FunFam" id="1.20.1720.10:FF:000005">
    <property type="entry name" value="Bcr/CflA family efflux transporter"/>
    <property type="match status" value="1"/>
</dbReference>
<feature type="transmembrane region" description="Helical" evidence="8">
    <location>
        <begin position="379"/>
        <end position="399"/>
    </location>
</feature>
<keyword evidence="7 8" id="KW-0472">Membrane</keyword>
<evidence type="ECO:0000256" key="3">
    <source>
        <dbReference type="ARBA" id="ARBA00022448"/>
    </source>
</evidence>
<dbReference type="InterPro" id="IPR011701">
    <property type="entry name" value="MFS"/>
</dbReference>
<dbReference type="PANTHER" id="PTHR23502">
    <property type="entry name" value="MAJOR FACILITATOR SUPERFAMILY"/>
    <property type="match status" value="1"/>
</dbReference>
<dbReference type="PROSITE" id="PS50850">
    <property type="entry name" value="MFS"/>
    <property type="match status" value="1"/>
</dbReference>